<protein>
    <submittedName>
        <fullName evidence="3">Uncharacterized protein</fullName>
    </submittedName>
</protein>
<feature type="signal peptide" evidence="2">
    <location>
        <begin position="1"/>
        <end position="16"/>
    </location>
</feature>
<name>A0ABV7GJH8_9RHOB</name>
<dbReference type="EMBL" id="JBHRTB010000010">
    <property type="protein sequence ID" value="MFC3141737.1"/>
    <property type="molecule type" value="Genomic_DNA"/>
</dbReference>
<evidence type="ECO:0000313" key="3">
    <source>
        <dbReference type="EMBL" id="MFC3141737.1"/>
    </source>
</evidence>
<feature type="compositionally biased region" description="Low complexity" evidence="1">
    <location>
        <begin position="133"/>
        <end position="142"/>
    </location>
</feature>
<comment type="caution">
    <text evidence="3">The sequence shown here is derived from an EMBL/GenBank/DDBJ whole genome shotgun (WGS) entry which is preliminary data.</text>
</comment>
<proteinExistence type="predicted"/>
<evidence type="ECO:0000256" key="1">
    <source>
        <dbReference type="SAM" id="MobiDB-lite"/>
    </source>
</evidence>
<organism evidence="3 4">
    <name type="scientific">Psychromarinibacter halotolerans</name>
    <dbReference type="NCBI Taxonomy" id="1775175"/>
    <lineage>
        <taxon>Bacteria</taxon>
        <taxon>Pseudomonadati</taxon>
        <taxon>Pseudomonadota</taxon>
        <taxon>Alphaproteobacteria</taxon>
        <taxon>Rhodobacterales</taxon>
        <taxon>Paracoccaceae</taxon>
        <taxon>Psychromarinibacter</taxon>
    </lineage>
</organism>
<dbReference type="RefSeq" id="WP_275632012.1">
    <property type="nucleotide sequence ID" value="NZ_JARGYD010000002.1"/>
</dbReference>
<feature type="compositionally biased region" description="Low complexity" evidence="1">
    <location>
        <begin position="92"/>
        <end position="101"/>
    </location>
</feature>
<keyword evidence="4" id="KW-1185">Reference proteome</keyword>
<feature type="compositionally biased region" description="Pro residues" evidence="1">
    <location>
        <begin position="80"/>
        <end position="91"/>
    </location>
</feature>
<feature type="compositionally biased region" description="Pro residues" evidence="1">
    <location>
        <begin position="143"/>
        <end position="155"/>
    </location>
</feature>
<feature type="chain" id="PRO_5046634060" evidence="2">
    <location>
        <begin position="17"/>
        <end position="200"/>
    </location>
</feature>
<dbReference type="Proteomes" id="UP001595632">
    <property type="component" value="Unassembled WGS sequence"/>
</dbReference>
<feature type="region of interest" description="Disordered" evidence="1">
    <location>
        <begin position="127"/>
        <end position="165"/>
    </location>
</feature>
<accession>A0ABV7GJH8</accession>
<reference evidence="4" key="1">
    <citation type="journal article" date="2019" name="Int. J. Syst. Evol. Microbiol.">
        <title>The Global Catalogue of Microorganisms (GCM) 10K type strain sequencing project: providing services to taxonomists for standard genome sequencing and annotation.</title>
        <authorList>
            <consortium name="The Broad Institute Genomics Platform"/>
            <consortium name="The Broad Institute Genome Sequencing Center for Infectious Disease"/>
            <person name="Wu L."/>
            <person name="Ma J."/>
        </authorList>
    </citation>
    <scope>NUCLEOTIDE SEQUENCE [LARGE SCALE GENOMIC DNA]</scope>
    <source>
        <strain evidence="4">KCTC 52366</strain>
    </source>
</reference>
<feature type="region of interest" description="Disordered" evidence="1">
    <location>
        <begin position="180"/>
        <end position="200"/>
    </location>
</feature>
<evidence type="ECO:0000313" key="4">
    <source>
        <dbReference type="Proteomes" id="UP001595632"/>
    </source>
</evidence>
<feature type="region of interest" description="Disordered" evidence="1">
    <location>
        <begin position="74"/>
        <end position="112"/>
    </location>
</feature>
<evidence type="ECO:0000256" key="2">
    <source>
        <dbReference type="SAM" id="SignalP"/>
    </source>
</evidence>
<gene>
    <name evidence="3" type="ORF">ACFOGP_03405</name>
</gene>
<sequence length="200" mass="20482">MILSSLLLGLPATAGAQGFGGLYSFPDATASETPSVSAPVQAEPVQPHLTEIPALDGPYGYQLPSLEELARMDGNAEMPAGPPSAPPPTSVAPPSATVPPSYVTGPDTASAPPQTTRVFHPLHAPVRINGAGRPFTRTFTRPTPAPTPAPKPIPADTPVETAVAPPAPVMSANPFALGKPEPLIPGYTLNPDRSGLLQEP</sequence>
<keyword evidence="2" id="KW-0732">Signal</keyword>